<accession>A0ABR1TAR9</accession>
<name>A0ABR1TAR9_9PEZI</name>
<proteinExistence type="predicted"/>
<dbReference type="Pfam" id="PF24883">
    <property type="entry name" value="NPHP3_N"/>
    <property type="match status" value="1"/>
</dbReference>
<feature type="domain" description="Nephrocystin 3-like N-terminal" evidence="2">
    <location>
        <begin position="62"/>
        <end position="152"/>
    </location>
</feature>
<dbReference type="InterPro" id="IPR056884">
    <property type="entry name" value="NPHP3-like_N"/>
</dbReference>
<reference evidence="3 4" key="1">
    <citation type="submission" date="2023-01" db="EMBL/GenBank/DDBJ databases">
        <title>Analysis of 21 Apiospora genomes using comparative genomics revels a genus with tremendous synthesis potential of carbohydrate active enzymes and secondary metabolites.</title>
        <authorList>
            <person name="Sorensen T."/>
        </authorList>
    </citation>
    <scope>NUCLEOTIDE SEQUENCE [LARGE SCALE GENOMIC DNA]</scope>
    <source>
        <strain evidence="3 4">CBS 33761</strain>
    </source>
</reference>
<protein>
    <recommendedName>
        <fullName evidence="2">Nephrocystin 3-like N-terminal domain-containing protein</fullName>
    </recommendedName>
</protein>
<evidence type="ECO:0000256" key="1">
    <source>
        <dbReference type="ARBA" id="ARBA00022737"/>
    </source>
</evidence>
<evidence type="ECO:0000313" key="3">
    <source>
        <dbReference type="EMBL" id="KAK8043704.1"/>
    </source>
</evidence>
<sequence length="215" mass="24116">MWLRPHRVFRAAVQETKKSSFQPEPIPFVTERVLSTKKEAPPVTASIFYRYEDRASDGNETDNQPTHDVAKILMSIFEQLIDQIDGGLRIAEDLRQRMLGNRPSPTDVSEAIITMLHKAPRACIFLDAVDECTPTHLVGMIGVLQHIQKETQIGIVMSDRVGSSDWTSNRASKGSLALPNQDIIQLQAWEANIKEFLKRVSMSALKWTAISTLGC</sequence>
<keyword evidence="4" id="KW-1185">Reference proteome</keyword>
<gene>
    <name evidence="3" type="ORF">PG993_006134</name>
</gene>
<evidence type="ECO:0000259" key="2">
    <source>
        <dbReference type="Pfam" id="PF24883"/>
    </source>
</evidence>
<comment type="caution">
    <text evidence="3">The sequence shown here is derived from an EMBL/GenBank/DDBJ whole genome shotgun (WGS) entry which is preliminary data.</text>
</comment>
<dbReference type="Proteomes" id="UP001444661">
    <property type="component" value="Unassembled WGS sequence"/>
</dbReference>
<keyword evidence="1" id="KW-0677">Repeat</keyword>
<dbReference type="EMBL" id="JAQQWK010000004">
    <property type="protein sequence ID" value="KAK8043704.1"/>
    <property type="molecule type" value="Genomic_DNA"/>
</dbReference>
<organism evidence="3 4">
    <name type="scientific">Apiospora rasikravindrae</name>
    <dbReference type="NCBI Taxonomy" id="990691"/>
    <lineage>
        <taxon>Eukaryota</taxon>
        <taxon>Fungi</taxon>
        <taxon>Dikarya</taxon>
        <taxon>Ascomycota</taxon>
        <taxon>Pezizomycotina</taxon>
        <taxon>Sordariomycetes</taxon>
        <taxon>Xylariomycetidae</taxon>
        <taxon>Amphisphaeriales</taxon>
        <taxon>Apiosporaceae</taxon>
        <taxon>Apiospora</taxon>
    </lineage>
</organism>
<evidence type="ECO:0000313" key="4">
    <source>
        <dbReference type="Proteomes" id="UP001444661"/>
    </source>
</evidence>